<evidence type="ECO:0000259" key="3">
    <source>
        <dbReference type="Pfam" id="PF25137"/>
    </source>
</evidence>
<dbReference type="CDD" id="cd08187">
    <property type="entry name" value="BDH"/>
    <property type="match status" value="1"/>
</dbReference>
<dbReference type="InterPro" id="IPR018211">
    <property type="entry name" value="ADH_Fe_CS"/>
</dbReference>
<dbReference type="GO" id="GO:0046872">
    <property type="term" value="F:metal ion binding"/>
    <property type="evidence" value="ECO:0007669"/>
    <property type="project" value="InterPro"/>
</dbReference>
<dbReference type="Gene3D" id="1.20.1090.10">
    <property type="entry name" value="Dehydroquinate synthase-like - alpha domain"/>
    <property type="match status" value="1"/>
</dbReference>
<dbReference type="Pfam" id="PF25137">
    <property type="entry name" value="ADH_Fe_C"/>
    <property type="match status" value="1"/>
</dbReference>
<dbReference type="GO" id="GO:0008106">
    <property type="term" value="F:alcohol dehydrogenase (NADP+) activity"/>
    <property type="evidence" value="ECO:0007669"/>
    <property type="project" value="TreeGrafter"/>
</dbReference>
<name>A0A926EWC4_9FIRM</name>
<organism evidence="4 5">
    <name type="scientific">Wansuia hejianensis</name>
    <dbReference type="NCBI Taxonomy" id="2763667"/>
    <lineage>
        <taxon>Bacteria</taxon>
        <taxon>Bacillati</taxon>
        <taxon>Bacillota</taxon>
        <taxon>Clostridia</taxon>
        <taxon>Lachnospirales</taxon>
        <taxon>Lachnospiraceae</taxon>
        <taxon>Wansuia</taxon>
    </lineage>
</organism>
<dbReference type="PANTHER" id="PTHR43633">
    <property type="entry name" value="ALCOHOL DEHYDROGENASE YQHD"/>
    <property type="match status" value="1"/>
</dbReference>
<dbReference type="SUPFAM" id="SSF56796">
    <property type="entry name" value="Dehydroquinate synthase-like"/>
    <property type="match status" value="1"/>
</dbReference>
<feature type="domain" description="Fe-containing alcohol dehydrogenase-like C-terminal" evidence="3">
    <location>
        <begin position="190"/>
        <end position="384"/>
    </location>
</feature>
<dbReference type="Proteomes" id="UP000601522">
    <property type="component" value="Unassembled WGS sequence"/>
</dbReference>
<dbReference type="Gene3D" id="3.40.50.1970">
    <property type="match status" value="1"/>
</dbReference>
<dbReference type="InterPro" id="IPR001670">
    <property type="entry name" value="ADH_Fe/GldA"/>
</dbReference>
<dbReference type="PROSITE" id="PS00060">
    <property type="entry name" value="ADH_IRON_2"/>
    <property type="match status" value="1"/>
</dbReference>
<accession>A0A926EWC4</accession>
<dbReference type="GO" id="GO:1990362">
    <property type="term" value="F:butanol dehydrogenase (NAD+) activity"/>
    <property type="evidence" value="ECO:0007669"/>
    <property type="project" value="InterPro"/>
</dbReference>
<gene>
    <name evidence="4" type="ORF">H8689_03175</name>
</gene>
<keyword evidence="5" id="KW-1185">Reference proteome</keyword>
<evidence type="ECO:0000259" key="2">
    <source>
        <dbReference type="Pfam" id="PF00465"/>
    </source>
</evidence>
<dbReference type="RefSeq" id="WP_249322967.1">
    <property type="nucleotide sequence ID" value="NZ_JACRTK010000001.1"/>
</dbReference>
<dbReference type="GO" id="GO:1990002">
    <property type="term" value="F:methylglyoxal reductase (NADPH) (acetol producing) activity"/>
    <property type="evidence" value="ECO:0007669"/>
    <property type="project" value="TreeGrafter"/>
</dbReference>
<comment type="caution">
    <text evidence="4">The sequence shown here is derived from an EMBL/GenBank/DDBJ whole genome shotgun (WGS) entry which is preliminary data.</text>
</comment>
<dbReference type="InterPro" id="IPR044731">
    <property type="entry name" value="BDH-like"/>
</dbReference>
<protein>
    <submittedName>
        <fullName evidence="4">Iron-containing alcohol dehydrogenase</fullName>
    </submittedName>
</protein>
<dbReference type="InterPro" id="IPR056798">
    <property type="entry name" value="ADH_Fe_C"/>
</dbReference>
<evidence type="ECO:0000256" key="1">
    <source>
        <dbReference type="ARBA" id="ARBA00023002"/>
    </source>
</evidence>
<dbReference type="EMBL" id="JACRTK010000001">
    <property type="protein sequence ID" value="MBC8590141.1"/>
    <property type="molecule type" value="Genomic_DNA"/>
</dbReference>
<feature type="domain" description="Alcohol dehydrogenase iron-type/glycerol dehydrogenase GldA" evidence="2">
    <location>
        <begin position="9"/>
        <end position="177"/>
    </location>
</feature>
<keyword evidence="1" id="KW-0560">Oxidoreductase</keyword>
<proteinExistence type="predicted"/>
<sequence length="387" mass="43059">MNSFYYYNPTKLVFGTDAVSKFTEYLPKDVNKLLLHYGGGSIKRSGLYDEIMNILKEKDIEVVELSGVTPNPKLSLVREGIKICKEENVDFILAVGGGSVIDSSKAIAAGVCTEDDIWDLFIEGREISDALPIGVILTIPASGSESSDATIISNEETKEKRGLENDLLRPEFAILNPELTLSLPERQTFAGIVDILSHVMERYFTNTKDVELTDDLCEATMRTVISNGYKLVKDPKDYGARAEIMLSGTMAHSGILGLGRQEDWASHRIGHEITALYGTTHGVTLSIILPAWMKYVYKTNIDRFARFAKKVFGIEDSSKTQEEIALLGIERFESFLKDINMPCRLEEEGIPYDKFQLMAEKCAGTGTVGRFMKINKDAVIEILELAK</sequence>
<evidence type="ECO:0000313" key="4">
    <source>
        <dbReference type="EMBL" id="MBC8590141.1"/>
    </source>
</evidence>
<dbReference type="GO" id="GO:0005829">
    <property type="term" value="C:cytosol"/>
    <property type="evidence" value="ECO:0007669"/>
    <property type="project" value="TreeGrafter"/>
</dbReference>
<evidence type="ECO:0000313" key="5">
    <source>
        <dbReference type="Proteomes" id="UP000601522"/>
    </source>
</evidence>
<dbReference type="PANTHER" id="PTHR43633:SF1">
    <property type="entry name" value="ALCOHOL DEHYDROGENASE YQHD"/>
    <property type="match status" value="1"/>
</dbReference>
<dbReference type="Pfam" id="PF00465">
    <property type="entry name" value="Fe-ADH"/>
    <property type="match status" value="1"/>
</dbReference>
<dbReference type="FunFam" id="3.40.50.1970:FF:000003">
    <property type="entry name" value="Alcohol dehydrogenase, iron-containing"/>
    <property type="match status" value="1"/>
</dbReference>
<dbReference type="AlphaFoldDB" id="A0A926EWC4"/>
<reference evidence="4 5" key="1">
    <citation type="submission" date="2020-08" db="EMBL/GenBank/DDBJ databases">
        <title>Genome public.</title>
        <authorList>
            <person name="Liu C."/>
            <person name="Sun Q."/>
        </authorList>
    </citation>
    <scope>NUCLEOTIDE SEQUENCE [LARGE SCALE GENOMIC DNA]</scope>
    <source>
        <strain evidence="4 5">NSJ-26</strain>
    </source>
</reference>